<dbReference type="Pfam" id="PF11139">
    <property type="entry name" value="SfLAP"/>
    <property type="match status" value="1"/>
</dbReference>
<sequence>MGAAIGQMLASAVGIAISPLPLVAIILMLATPRGRSNGIAFTLGWVVALAVLTGAVIAAGSGGDAAAHSSGPSGWALWVKLALGVLFLLMGVKQWRGRPREGKESAPPKWMAAIDRFTPAKSAGLAAVLVAANPKNLVLAVGGALSIASTAGASAGDKAVAGVLMVVIGSLCALGPLAVYLFGGSRSTRVLGGWKAWMSAHNAAIMTTLLVVLGAKYIGDAVTGLTS</sequence>
<evidence type="ECO:0000313" key="2">
    <source>
        <dbReference type="EMBL" id="OIV39005.1"/>
    </source>
</evidence>
<keyword evidence="1" id="KW-0812">Transmembrane</keyword>
<feature type="transmembrane region" description="Helical" evidence="1">
    <location>
        <begin position="161"/>
        <end position="182"/>
    </location>
</feature>
<keyword evidence="1" id="KW-0472">Membrane</keyword>
<proteinExistence type="predicted"/>
<dbReference type="OrthoDB" id="4753036at2"/>
<accession>A0A1J7BK86</accession>
<dbReference type="InterPro" id="IPR021315">
    <property type="entry name" value="Gap/Sap"/>
</dbReference>
<dbReference type="RefSeq" id="WP_071654973.1">
    <property type="nucleotide sequence ID" value="NZ_MLCF01000008.1"/>
</dbReference>
<comment type="caution">
    <text evidence="2">The sequence shown here is derived from an EMBL/GenBank/DDBJ whole genome shotgun (WGS) entry which is preliminary data.</text>
</comment>
<feature type="transmembrane region" description="Helical" evidence="1">
    <location>
        <begin position="6"/>
        <end position="30"/>
    </location>
</feature>
<name>A0A1J7BK86_9ACTN</name>
<evidence type="ECO:0008006" key="4">
    <source>
        <dbReference type="Google" id="ProtNLM"/>
    </source>
</evidence>
<feature type="transmembrane region" description="Helical" evidence="1">
    <location>
        <begin position="203"/>
        <end position="219"/>
    </location>
</feature>
<feature type="transmembrane region" description="Helical" evidence="1">
    <location>
        <begin position="42"/>
        <end position="63"/>
    </location>
</feature>
<dbReference type="AlphaFoldDB" id="A0A1J7BK86"/>
<dbReference type="EMBL" id="MLCF01000008">
    <property type="protein sequence ID" value="OIV39005.1"/>
    <property type="molecule type" value="Genomic_DNA"/>
</dbReference>
<organism evidence="2 3">
    <name type="scientific">Mangrovactinospora gilvigrisea</name>
    <dbReference type="NCBI Taxonomy" id="1428644"/>
    <lineage>
        <taxon>Bacteria</taxon>
        <taxon>Bacillati</taxon>
        <taxon>Actinomycetota</taxon>
        <taxon>Actinomycetes</taxon>
        <taxon>Kitasatosporales</taxon>
        <taxon>Streptomycetaceae</taxon>
        <taxon>Mangrovactinospora</taxon>
    </lineage>
</organism>
<feature type="transmembrane region" description="Helical" evidence="1">
    <location>
        <begin position="75"/>
        <end position="92"/>
    </location>
</feature>
<protein>
    <recommendedName>
        <fullName evidence="4">GAP family protein</fullName>
    </recommendedName>
</protein>
<keyword evidence="1" id="KW-1133">Transmembrane helix</keyword>
<dbReference type="Proteomes" id="UP000243342">
    <property type="component" value="Unassembled WGS sequence"/>
</dbReference>
<evidence type="ECO:0000256" key="1">
    <source>
        <dbReference type="SAM" id="Phobius"/>
    </source>
</evidence>
<reference evidence="2 3" key="1">
    <citation type="submission" date="2016-10" db="EMBL/GenBank/DDBJ databases">
        <title>Genome sequence of Streptomyces gilvigriseus MUSC 26.</title>
        <authorList>
            <person name="Lee L.-H."/>
            <person name="Ser H.-L."/>
        </authorList>
    </citation>
    <scope>NUCLEOTIDE SEQUENCE [LARGE SCALE GENOMIC DNA]</scope>
    <source>
        <strain evidence="2 3">MUSC 26</strain>
    </source>
</reference>
<evidence type="ECO:0000313" key="3">
    <source>
        <dbReference type="Proteomes" id="UP000243342"/>
    </source>
</evidence>
<keyword evidence="3" id="KW-1185">Reference proteome</keyword>
<dbReference type="STRING" id="1428644.BIV57_02550"/>
<gene>
    <name evidence="2" type="ORF">BIV57_02550</name>
</gene>